<gene>
    <name evidence="2" type="ORF">LSALG_LOCUS22427</name>
</gene>
<dbReference type="Proteomes" id="UP001177003">
    <property type="component" value="Chromosome 4"/>
</dbReference>
<accession>A0AA36E476</accession>
<feature type="region of interest" description="Disordered" evidence="1">
    <location>
        <begin position="52"/>
        <end position="78"/>
    </location>
</feature>
<evidence type="ECO:0000256" key="1">
    <source>
        <dbReference type="SAM" id="MobiDB-lite"/>
    </source>
</evidence>
<proteinExistence type="predicted"/>
<protein>
    <submittedName>
        <fullName evidence="2">Uncharacterized protein</fullName>
    </submittedName>
</protein>
<organism evidence="2 3">
    <name type="scientific">Lactuca saligna</name>
    <name type="common">Willowleaf lettuce</name>
    <dbReference type="NCBI Taxonomy" id="75948"/>
    <lineage>
        <taxon>Eukaryota</taxon>
        <taxon>Viridiplantae</taxon>
        <taxon>Streptophyta</taxon>
        <taxon>Embryophyta</taxon>
        <taxon>Tracheophyta</taxon>
        <taxon>Spermatophyta</taxon>
        <taxon>Magnoliopsida</taxon>
        <taxon>eudicotyledons</taxon>
        <taxon>Gunneridae</taxon>
        <taxon>Pentapetalae</taxon>
        <taxon>asterids</taxon>
        <taxon>campanulids</taxon>
        <taxon>Asterales</taxon>
        <taxon>Asteraceae</taxon>
        <taxon>Cichorioideae</taxon>
        <taxon>Cichorieae</taxon>
        <taxon>Lactucinae</taxon>
        <taxon>Lactuca</taxon>
    </lineage>
</organism>
<reference evidence="2" key="1">
    <citation type="submission" date="2023-04" db="EMBL/GenBank/DDBJ databases">
        <authorList>
            <person name="Vijverberg K."/>
            <person name="Xiong W."/>
            <person name="Schranz E."/>
        </authorList>
    </citation>
    <scope>NUCLEOTIDE SEQUENCE</scope>
</reference>
<dbReference type="AlphaFoldDB" id="A0AA36E476"/>
<name>A0AA36E476_LACSI</name>
<sequence length="109" mass="12294">MVPTDVVDNAIIFLMVALISDSMLKLVNPTHQLVIQYQASMDSSQTSILHPKVTSKGAEGSSKASKGHNMLKQESDPLQLRWTRRPQCFVNARRVTRILFFHLMEPKTS</sequence>
<keyword evidence="3" id="KW-1185">Reference proteome</keyword>
<evidence type="ECO:0000313" key="3">
    <source>
        <dbReference type="Proteomes" id="UP001177003"/>
    </source>
</evidence>
<feature type="compositionally biased region" description="Low complexity" evidence="1">
    <location>
        <begin position="55"/>
        <end position="64"/>
    </location>
</feature>
<dbReference type="EMBL" id="OX465080">
    <property type="protein sequence ID" value="CAI9282804.1"/>
    <property type="molecule type" value="Genomic_DNA"/>
</dbReference>
<evidence type="ECO:0000313" key="2">
    <source>
        <dbReference type="EMBL" id="CAI9282804.1"/>
    </source>
</evidence>